<evidence type="ECO:0000256" key="4">
    <source>
        <dbReference type="PIRSR" id="PIRSR000097-1"/>
    </source>
</evidence>
<dbReference type="AlphaFoldDB" id="A6JLP1"/>
<dbReference type="InterPro" id="IPR036812">
    <property type="entry name" value="NAD(P)_OxRdtase_dom_sf"/>
</dbReference>
<dbReference type="InterPro" id="IPR018170">
    <property type="entry name" value="Aldo/ket_reductase_CS"/>
</dbReference>
<feature type="active site" description="Proton donor" evidence="4">
    <location>
        <position position="55"/>
    </location>
</feature>
<dbReference type="FunFam" id="3.20.20.100:FF:000003">
    <property type="entry name" value="Aldo-keto reductase family 1 member C3"/>
    <property type="match status" value="1"/>
</dbReference>
<evidence type="ECO:0000256" key="3">
    <source>
        <dbReference type="ARBA" id="ARBA00023002"/>
    </source>
</evidence>
<name>A6JLP1_RAT</name>
<evidence type="ECO:0000256" key="5">
    <source>
        <dbReference type="PIRSR" id="PIRSR000097-2"/>
    </source>
</evidence>
<feature type="binding site" evidence="5">
    <location>
        <position position="117"/>
    </location>
    <ligand>
        <name>substrate</name>
    </ligand>
</feature>
<evidence type="ECO:0000313" key="9">
    <source>
        <dbReference type="Proteomes" id="UP000234681"/>
    </source>
</evidence>
<organism evidence="8 9">
    <name type="scientific">Rattus norvegicus</name>
    <name type="common">Rat</name>
    <dbReference type="NCBI Taxonomy" id="10116"/>
    <lineage>
        <taxon>Eukaryota</taxon>
        <taxon>Metazoa</taxon>
        <taxon>Chordata</taxon>
        <taxon>Craniata</taxon>
        <taxon>Vertebrata</taxon>
        <taxon>Euteleostomi</taxon>
        <taxon>Mammalia</taxon>
        <taxon>Eutheria</taxon>
        <taxon>Euarchontoglires</taxon>
        <taxon>Glires</taxon>
        <taxon>Rodentia</taxon>
        <taxon>Myomorpha</taxon>
        <taxon>Muroidea</taxon>
        <taxon>Muridae</taxon>
        <taxon>Murinae</taxon>
        <taxon>Rattus</taxon>
    </lineage>
</organism>
<dbReference type="InterPro" id="IPR020471">
    <property type="entry name" value="AKR"/>
</dbReference>
<reference evidence="9" key="1">
    <citation type="submission" date="2005-09" db="EMBL/GenBank/DDBJ databases">
        <authorList>
            <person name="Mural R.J."/>
            <person name="Li P.W."/>
            <person name="Adams M.D."/>
            <person name="Amanatides P.G."/>
            <person name="Baden-Tillson H."/>
            <person name="Barnstead M."/>
            <person name="Chin S.H."/>
            <person name="Dew I."/>
            <person name="Evans C.A."/>
            <person name="Ferriera S."/>
            <person name="Flanigan M."/>
            <person name="Fosler C."/>
            <person name="Glodek A."/>
            <person name="Gu Z."/>
            <person name="Holt R.A."/>
            <person name="Jennings D."/>
            <person name="Kraft C.L."/>
            <person name="Lu F."/>
            <person name="Nguyen T."/>
            <person name="Nusskern D.R."/>
            <person name="Pfannkoch C.M."/>
            <person name="Sitter C."/>
            <person name="Sutton G.G."/>
            <person name="Venter J.C."/>
            <person name="Wang Z."/>
            <person name="Woodage T."/>
            <person name="Zheng X.H."/>
            <person name="Zhong F."/>
        </authorList>
    </citation>
    <scope>NUCLEOTIDE SEQUENCE [LARGE SCALE GENOMIC DNA]</scope>
    <source>
        <strain>BN</strain>
        <strain evidence="9">Sprague-Dawley</strain>
    </source>
</reference>
<dbReference type="PIRSF" id="PIRSF000097">
    <property type="entry name" value="AKR"/>
    <property type="match status" value="1"/>
</dbReference>
<keyword evidence="3" id="KW-0560">Oxidoreductase</keyword>
<evidence type="ECO:0000313" key="8">
    <source>
        <dbReference type="EMBL" id="EDL78568.1"/>
    </source>
</evidence>
<keyword evidence="2" id="KW-0521">NADP</keyword>
<dbReference type="SUPFAM" id="SSF51430">
    <property type="entry name" value="NAD(P)-linked oxidoreductase"/>
    <property type="match status" value="1"/>
</dbReference>
<dbReference type="InterPro" id="IPR023210">
    <property type="entry name" value="NADP_OxRdtase_dom"/>
</dbReference>
<dbReference type="Gene3D" id="3.20.20.100">
    <property type="entry name" value="NADP-dependent oxidoreductase domain"/>
    <property type="match status" value="1"/>
</dbReference>
<dbReference type="PRINTS" id="PR00069">
    <property type="entry name" value="ALDKETRDTASE"/>
</dbReference>
<comment type="similarity">
    <text evidence="1">Belongs to the aldo/keto reductase family.</text>
</comment>
<dbReference type="InterPro" id="IPR044482">
    <property type="entry name" value="AKR1C"/>
</dbReference>
<dbReference type="Proteomes" id="UP000234681">
    <property type="component" value="Chromosome 17"/>
</dbReference>
<dbReference type="GO" id="GO:0016491">
    <property type="term" value="F:oxidoreductase activity"/>
    <property type="evidence" value="ECO:0007669"/>
    <property type="project" value="UniProtKB-KW"/>
</dbReference>
<dbReference type="PROSITE" id="PS00062">
    <property type="entry name" value="ALDOKETO_REDUCTASE_2"/>
    <property type="match status" value="1"/>
</dbReference>
<dbReference type="EMBL" id="CH473990">
    <property type="protein sequence ID" value="EDL78568.1"/>
    <property type="molecule type" value="Genomic_DNA"/>
</dbReference>
<protein>
    <submittedName>
        <fullName evidence="8">RCG55821, isoform CRA_a</fullName>
    </submittedName>
</protein>
<evidence type="ECO:0000256" key="6">
    <source>
        <dbReference type="PIRSR" id="PIRSR000097-3"/>
    </source>
</evidence>
<dbReference type="PANTHER" id="PTHR11732">
    <property type="entry name" value="ALDO/KETO REDUCTASE"/>
    <property type="match status" value="1"/>
</dbReference>
<feature type="domain" description="NADP-dependent oxidoreductase" evidence="7">
    <location>
        <begin position="19"/>
        <end position="270"/>
    </location>
</feature>
<sequence>MSSKQHCVKLNDGHFIPALGFGTYKPKEVPKSKSLEAAHLAIDAGYRHIDTAYAYQIEEEIGQAIQSKIKAGVVKREDMFITTKLWCTCFRPELVKPALEKSLKNLQLDYADLYIMHYPVPMKSGDNDFPVDEKGKSLLDTVDFCDTWEMLEKCKDAGLVKSIGVSNFNHKQLERLLNKPGLKYKPVCNQVECHLYLNQSKLLDYCKSKDIVLVAYGALGTQRYKEWVDQNSPVLLNDPVLCDVAKKNKRSPALIALRYLVQRGVVPLAQFQRK</sequence>
<dbReference type="Pfam" id="PF00248">
    <property type="entry name" value="Aldo_ket_red"/>
    <property type="match status" value="1"/>
</dbReference>
<accession>A6JLP1</accession>
<evidence type="ECO:0000256" key="1">
    <source>
        <dbReference type="ARBA" id="ARBA00007905"/>
    </source>
</evidence>
<evidence type="ECO:0000259" key="7">
    <source>
        <dbReference type="Pfam" id="PF00248"/>
    </source>
</evidence>
<feature type="site" description="Lowers pKa of active site Tyr" evidence="6">
    <location>
        <position position="84"/>
    </location>
</feature>
<evidence type="ECO:0000256" key="2">
    <source>
        <dbReference type="ARBA" id="ARBA00022857"/>
    </source>
</evidence>
<proteinExistence type="inferred from homology"/>
<dbReference type="CDD" id="cd19108">
    <property type="entry name" value="AKR_AKR1C1-35"/>
    <property type="match status" value="1"/>
</dbReference>
<gene>
    <name evidence="8" type="ORF">rCG_55821</name>
</gene>
<dbReference type="PROSITE" id="PS00798">
    <property type="entry name" value="ALDOKETO_REDUCTASE_1"/>
    <property type="match status" value="1"/>
</dbReference>